<dbReference type="Proteomes" id="UP000593562">
    <property type="component" value="Unassembled WGS sequence"/>
</dbReference>
<protein>
    <submittedName>
        <fullName evidence="1">Uncharacterized protein</fullName>
    </submittedName>
</protein>
<organism evidence="1 2">
    <name type="scientific">Tripterygium wilfordii</name>
    <name type="common">Thunder God vine</name>
    <dbReference type="NCBI Taxonomy" id="458696"/>
    <lineage>
        <taxon>Eukaryota</taxon>
        <taxon>Viridiplantae</taxon>
        <taxon>Streptophyta</taxon>
        <taxon>Embryophyta</taxon>
        <taxon>Tracheophyta</taxon>
        <taxon>Spermatophyta</taxon>
        <taxon>Magnoliopsida</taxon>
        <taxon>eudicotyledons</taxon>
        <taxon>Gunneridae</taxon>
        <taxon>Pentapetalae</taxon>
        <taxon>rosids</taxon>
        <taxon>fabids</taxon>
        <taxon>Celastrales</taxon>
        <taxon>Celastraceae</taxon>
        <taxon>Tripterygium</taxon>
    </lineage>
</organism>
<evidence type="ECO:0000313" key="2">
    <source>
        <dbReference type="Proteomes" id="UP000593562"/>
    </source>
</evidence>
<dbReference type="EMBL" id="JAAARO010000020">
    <property type="protein sequence ID" value="KAF5729844.1"/>
    <property type="molecule type" value="Genomic_DNA"/>
</dbReference>
<name>A0A7J7C6S7_TRIWF</name>
<gene>
    <name evidence="1" type="ORF">HS088_TW20G00209</name>
</gene>
<keyword evidence="2" id="KW-1185">Reference proteome</keyword>
<comment type="caution">
    <text evidence="1">The sequence shown here is derived from an EMBL/GenBank/DDBJ whole genome shotgun (WGS) entry which is preliminary data.</text>
</comment>
<reference evidence="1 2" key="1">
    <citation type="journal article" date="2020" name="Nat. Commun.">
        <title>Genome of Tripterygium wilfordii and identification of cytochrome P450 involved in triptolide biosynthesis.</title>
        <authorList>
            <person name="Tu L."/>
            <person name="Su P."/>
            <person name="Zhang Z."/>
            <person name="Gao L."/>
            <person name="Wang J."/>
            <person name="Hu T."/>
            <person name="Zhou J."/>
            <person name="Zhang Y."/>
            <person name="Zhao Y."/>
            <person name="Liu Y."/>
            <person name="Song Y."/>
            <person name="Tong Y."/>
            <person name="Lu Y."/>
            <person name="Yang J."/>
            <person name="Xu C."/>
            <person name="Jia M."/>
            <person name="Peters R.J."/>
            <person name="Huang L."/>
            <person name="Gao W."/>
        </authorList>
    </citation>
    <scope>NUCLEOTIDE SEQUENCE [LARGE SCALE GENOMIC DNA]</scope>
    <source>
        <strain evidence="2">cv. XIE 37</strain>
        <tissue evidence="1">Leaf</tissue>
    </source>
</reference>
<evidence type="ECO:0000313" key="1">
    <source>
        <dbReference type="EMBL" id="KAF5729844.1"/>
    </source>
</evidence>
<dbReference type="InParanoid" id="A0A7J7C6S7"/>
<proteinExistence type="predicted"/>
<accession>A0A7J7C6S7</accession>
<sequence length="127" mass="13799">MILAIEASSWLIGGVVTLDDDDDEMLDSFMASLETNDGIVEGVDQALGDADGEDDIDVEDDFVEDSVRAGMHGIYVAATQCSGDGEDDIVPEYNVEELPFAFTGYTLLHLSRALIIPFYCTLCFECT</sequence>
<dbReference type="AlphaFoldDB" id="A0A7J7C6S7"/>